<protein>
    <submittedName>
        <fullName evidence="1">Uncharacterized protein</fullName>
    </submittedName>
</protein>
<reference evidence="1 2" key="1">
    <citation type="submission" date="2022-09" db="EMBL/GenBank/DDBJ databases">
        <title>Draft genome of isolate Be4.</title>
        <authorList>
            <person name="Sanchez-Castro I."/>
            <person name="Martinez-Rodriguez P."/>
            <person name="Descostes M."/>
            <person name="Merroun M."/>
        </authorList>
    </citation>
    <scope>NUCLEOTIDE SEQUENCE [LARGE SCALE GENOMIC DNA]</scope>
    <source>
        <strain evidence="1 2">Be4</strain>
    </source>
</reference>
<proteinExistence type="predicted"/>
<keyword evidence="2" id="KW-1185">Reference proteome</keyword>
<dbReference type="RefSeq" id="WP_261502097.1">
    <property type="nucleotide sequence ID" value="NZ_JAODYH010000013.1"/>
</dbReference>
<comment type="caution">
    <text evidence="1">The sequence shown here is derived from an EMBL/GenBank/DDBJ whole genome shotgun (WGS) entry which is preliminary data.</text>
</comment>
<dbReference type="Pfam" id="PF20242">
    <property type="entry name" value="Emfourin"/>
    <property type="match status" value="1"/>
</dbReference>
<sequence>MASDTLSADPVSGWGRIDVERLGGLAGYGMPGARLRSRGFIMAHGLSLVDQATLQELFLHPIDALVQTRDAFRYSLTRQCDNRLHTVVVAETAVPEAILNCLRDELVSP</sequence>
<organism evidence="1 2">
    <name type="scientific">Acidovorax bellezanensis</name>
    <dbReference type="NCBI Taxonomy" id="2976702"/>
    <lineage>
        <taxon>Bacteria</taxon>
        <taxon>Pseudomonadati</taxon>
        <taxon>Pseudomonadota</taxon>
        <taxon>Betaproteobacteria</taxon>
        <taxon>Burkholderiales</taxon>
        <taxon>Comamonadaceae</taxon>
        <taxon>Acidovorax</taxon>
    </lineage>
</organism>
<gene>
    <name evidence="1" type="ORF">N0K08_19645</name>
</gene>
<accession>A0ABT2PQV6</accession>
<evidence type="ECO:0000313" key="1">
    <source>
        <dbReference type="EMBL" id="MCT9812850.1"/>
    </source>
</evidence>
<dbReference type="Proteomes" id="UP001525968">
    <property type="component" value="Unassembled WGS sequence"/>
</dbReference>
<evidence type="ECO:0000313" key="2">
    <source>
        <dbReference type="Proteomes" id="UP001525968"/>
    </source>
</evidence>
<dbReference type="EMBL" id="JAODYH010000013">
    <property type="protein sequence ID" value="MCT9812850.1"/>
    <property type="molecule type" value="Genomic_DNA"/>
</dbReference>
<name>A0ABT2PQV6_9BURK</name>
<dbReference type="InterPro" id="IPR049457">
    <property type="entry name" value="Emfourin"/>
</dbReference>